<dbReference type="AlphaFoldDB" id="X1Q298"/>
<feature type="non-terminal residue" evidence="1">
    <location>
        <position position="1"/>
    </location>
</feature>
<accession>X1Q298</accession>
<organism evidence="1">
    <name type="scientific">marine sediment metagenome</name>
    <dbReference type="NCBI Taxonomy" id="412755"/>
    <lineage>
        <taxon>unclassified sequences</taxon>
        <taxon>metagenomes</taxon>
        <taxon>ecological metagenomes</taxon>
    </lineage>
</organism>
<comment type="caution">
    <text evidence="1">The sequence shown here is derived from an EMBL/GenBank/DDBJ whole genome shotgun (WGS) entry which is preliminary data.</text>
</comment>
<gene>
    <name evidence="1" type="ORF">S06H3_45990</name>
</gene>
<name>X1Q298_9ZZZZ</name>
<proteinExistence type="predicted"/>
<feature type="non-terminal residue" evidence="1">
    <location>
        <position position="259"/>
    </location>
</feature>
<dbReference type="EMBL" id="BARV01028771">
    <property type="protein sequence ID" value="GAI37354.1"/>
    <property type="molecule type" value="Genomic_DNA"/>
</dbReference>
<protein>
    <submittedName>
        <fullName evidence="1">Uncharacterized protein</fullName>
    </submittedName>
</protein>
<reference evidence="1" key="1">
    <citation type="journal article" date="2014" name="Front. Microbiol.">
        <title>High frequency of phylogenetically diverse reductive dehalogenase-homologous genes in deep subseafloor sedimentary metagenomes.</title>
        <authorList>
            <person name="Kawai M."/>
            <person name="Futagami T."/>
            <person name="Toyoda A."/>
            <person name="Takaki Y."/>
            <person name="Nishi S."/>
            <person name="Hori S."/>
            <person name="Arai W."/>
            <person name="Tsubouchi T."/>
            <person name="Morono Y."/>
            <person name="Uchiyama I."/>
            <person name="Ito T."/>
            <person name="Fujiyama A."/>
            <person name="Inagaki F."/>
            <person name="Takami H."/>
        </authorList>
    </citation>
    <scope>NUCLEOTIDE SEQUENCE</scope>
    <source>
        <strain evidence="1">Expedition CK06-06</strain>
    </source>
</reference>
<sequence length="259" mass="29023">EFPSRCASEPEKGILAGKQFASKREAYEFYREWVLTDLHKLHWSIGHISQAQRSRVYKYGVDRDIPPEKYALGHDIGVPSTIPYLEQRGIDPGETFFGAGGVVAGSAAYLFSLGLKFKFFWWECSYVGTGLQPGIAMVRGAARQYGRKWLMDHSPYSSRMGGSAFSGPFARGLEKLNSWGMTREKAADGTERLEWHITHPQFDEDGNRLSGLSTDMIRRDWLWGYMSGADAIFQEAAATTHFTKVGTSADAELRLTPYG</sequence>
<evidence type="ECO:0000313" key="1">
    <source>
        <dbReference type="EMBL" id="GAI37354.1"/>
    </source>
</evidence>